<organism evidence="1 2">
    <name type="scientific">Colocasia esculenta</name>
    <name type="common">Wild taro</name>
    <name type="synonym">Arum esculentum</name>
    <dbReference type="NCBI Taxonomy" id="4460"/>
    <lineage>
        <taxon>Eukaryota</taxon>
        <taxon>Viridiplantae</taxon>
        <taxon>Streptophyta</taxon>
        <taxon>Embryophyta</taxon>
        <taxon>Tracheophyta</taxon>
        <taxon>Spermatophyta</taxon>
        <taxon>Magnoliopsida</taxon>
        <taxon>Liliopsida</taxon>
        <taxon>Araceae</taxon>
        <taxon>Aroideae</taxon>
        <taxon>Colocasieae</taxon>
        <taxon>Colocasia</taxon>
    </lineage>
</organism>
<evidence type="ECO:0000313" key="1">
    <source>
        <dbReference type="EMBL" id="MQL90606.1"/>
    </source>
</evidence>
<reference evidence="1" key="1">
    <citation type="submission" date="2017-07" db="EMBL/GenBank/DDBJ databases">
        <title>Taro Niue Genome Assembly and Annotation.</title>
        <authorList>
            <person name="Atibalentja N."/>
            <person name="Keating K."/>
            <person name="Fields C.J."/>
        </authorList>
    </citation>
    <scope>NUCLEOTIDE SEQUENCE</scope>
    <source>
        <strain evidence="1">Niue_2</strain>
        <tissue evidence="1">Leaf</tissue>
    </source>
</reference>
<accession>A0A843V5S1</accession>
<gene>
    <name evidence="1" type="ORF">Taro_023198</name>
</gene>
<evidence type="ECO:0000313" key="2">
    <source>
        <dbReference type="Proteomes" id="UP000652761"/>
    </source>
</evidence>
<feature type="non-terminal residue" evidence="1">
    <location>
        <position position="1"/>
    </location>
</feature>
<keyword evidence="2" id="KW-1185">Reference proteome</keyword>
<name>A0A843V5S1_COLES</name>
<dbReference type="Proteomes" id="UP000652761">
    <property type="component" value="Unassembled WGS sequence"/>
</dbReference>
<dbReference type="AlphaFoldDB" id="A0A843V5S1"/>
<protein>
    <submittedName>
        <fullName evidence="1">Uncharacterized protein</fullName>
    </submittedName>
</protein>
<dbReference type="EMBL" id="NMUH01001258">
    <property type="protein sequence ID" value="MQL90606.1"/>
    <property type="molecule type" value="Genomic_DNA"/>
</dbReference>
<comment type="caution">
    <text evidence="1">The sequence shown here is derived from an EMBL/GenBank/DDBJ whole genome shotgun (WGS) entry which is preliminary data.</text>
</comment>
<sequence>HLSTSLHPPVDRALCPEPRKCNQAWLSTTTPLVVDNHCQAETGKALVVDNHLFGCRQPTVRLRNQPLGKLWLSTTTPLEGVTTVSTRTKYYSQQLSGTNSGVTRLLYTWSR</sequence>
<proteinExistence type="predicted"/>